<dbReference type="InterPro" id="IPR029063">
    <property type="entry name" value="SAM-dependent_MTases_sf"/>
</dbReference>
<dbReference type="EMBL" id="UYWX01000249">
    <property type="protein sequence ID" value="VDM17753.1"/>
    <property type="molecule type" value="Genomic_DNA"/>
</dbReference>
<evidence type="ECO:0000256" key="7">
    <source>
        <dbReference type="ARBA" id="ARBA00023042"/>
    </source>
</evidence>
<dbReference type="STRING" id="6205.A0A0R3WKP6"/>
<organism evidence="16">
    <name type="scientific">Hydatigena taeniaeformis</name>
    <name type="common">Feline tapeworm</name>
    <name type="synonym">Taenia taeniaeformis</name>
    <dbReference type="NCBI Taxonomy" id="6205"/>
    <lineage>
        <taxon>Eukaryota</taxon>
        <taxon>Metazoa</taxon>
        <taxon>Spiralia</taxon>
        <taxon>Lophotrochozoa</taxon>
        <taxon>Platyhelminthes</taxon>
        <taxon>Cestoda</taxon>
        <taxon>Eucestoda</taxon>
        <taxon>Cyclophyllidea</taxon>
        <taxon>Taeniidae</taxon>
        <taxon>Hydatigera</taxon>
    </lineage>
</organism>
<dbReference type="InterPro" id="IPR004971">
    <property type="entry name" value="mRNA_G-N7_MeTrfase_dom"/>
</dbReference>
<evidence type="ECO:0000313" key="14">
    <source>
        <dbReference type="EMBL" id="VDM17753.1"/>
    </source>
</evidence>
<dbReference type="SUPFAM" id="SSF53335">
    <property type="entry name" value="S-adenosyl-L-methionine-dependent methyltransferases"/>
    <property type="match status" value="1"/>
</dbReference>
<feature type="binding site" evidence="11">
    <location>
        <position position="108"/>
    </location>
    <ligand>
        <name>S-adenosyl-L-methionine</name>
        <dbReference type="ChEBI" id="CHEBI:59789"/>
    </ligand>
</feature>
<evidence type="ECO:0000256" key="9">
    <source>
        <dbReference type="ARBA" id="ARBA00044712"/>
    </source>
</evidence>
<feature type="region of interest" description="Disordered" evidence="12">
    <location>
        <begin position="314"/>
        <end position="343"/>
    </location>
</feature>
<dbReference type="PANTHER" id="PTHR12189">
    <property type="entry name" value="MRNA GUANINE-7- METHYLTRANSFERASE"/>
    <property type="match status" value="1"/>
</dbReference>
<sequence length="436" mass="50224">MDRAGNRASPKFDKLFDEPGSSNCIKGFYDEVAKDKTKFSLFQRKESRIYHMRNLSNWIKGTLIARYLDLVYERKRGDRVDILDLCCGKGGDQKKWQVGRVDHVTFVDISNASVDICKERYESLKSGKSRNRLYSADFMVHDCTTPLNLGRFYSIVSCQFALHYAFETIDKARNLLRNSSQALEEGGYFLVTLPNAYEILKRLKQSKDGRSFGNSVYSIIFDKSHTAHHPPSLFGERYHFQLEGVVDCPEYLVYPPLLIDMAKEVCLECVEGPLPFAAFMRRAMQDRPENMDLLRTMDALELWPSLYTSRHSPPLPSLPHYGSRRRDRSRSPIDQCERTTGQNAEGKSIVSMTIADDYAHVEKRQDSLCLPVGTISKQEWEAFCVYCVFVFKKVTSNKRFTGSNQQIPESLLQLLTYKGAKYAHPMTNQNNYRHRD</sequence>
<dbReference type="GO" id="GO:0005634">
    <property type="term" value="C:nucleus"/>
    <property type="evidence" value="ECO:0007669"/>
    <property type="project" value="UniProtKB-SubCell"/>
</dbReference>
<dbReference type="PROSITE" id="PS51562">
    <property type="entry name" value="RNA_CAP0_MT"/>
    <property type="match status" value="1"/>
</dbReference>
<dbReference type="InterPro" id="IPR039753">
    <property type="entry name" value="RG7MT1"/>
</dbReference>
<dbReference type="AlphaFoldDB" id="A0A0R3WKP6"/>
<dbReference type="InterPro" id="IPR016899">
    <property type="entry name" value="mRNA_G-N7_MeTrfase_euk"/>
</dbReference>
<dbReference type="WBParaSite" id="TTAC_0000129201-mRNA-1">
    <property type="protein sequence ID" value="TTAC_0000129201-mRNA-1"/>
    <property type="gene ID" value="TTAC_0000129201"/>
</dbReference>
<evidence type="ECO:0000256" key="2">
    <source>
        <dbReference type="ARBA" id="ARBA00022603"/>
    </source>
</evidence>
<keyword evidence="4 10" id="KW-0808">Transferase</keyword>
<evidence type="ECO:0000256" key="12">
    <source>
        <dbReference type="SAM" id="MobiDB-lite"/>
    </source>
</evidence>
<dbReference type="OrthoDB" id="10248867at2759"/>
<evidence type="ECO:0000256" key="1">
    <source>
        <dbReference type="ARBA" id="ARBA00004123"/>
    </source>
</evidence>
<comment type="similarity">
    <text evidence="10">Belongs to the class I-like SAM-binding methyltransferase superfamily. mRNA cap 0 methyltransferase family.</text>
</comment>
<reference evidence="14 15" key="2">
    <citation type="submission" date="2018-11" db="EMBL/GenBank/DDBJ databases">
        <authorList>
            <consortium name="Pathogen Informatics"/>
        </authorList>
    </citation>
    <scope>NUCLEOTIDE SEQUENCE [LARGE SCALE GENOMIC DNA]</scope>
</reference>
<evidence type="ECO:0000256" key="3">
    <source>
        <dbReference type="ARBA" id="ARBA00022664"/>
    </source>
</evidence>
<evidence type="ECO:0000256" key="5">
    <source>
        <dbReference type="ARBA" id="ARBA00022691"/>
    </source>
</evidence>
<feature type="domain" description="MRNA cap 0 methyltransferase" evidence="13">
    <location>
        <begin position="47"/>
        <end position="394"/>
    </location>
</feature>
<evidence type="ECO:0000256" key="6">
    <source>
        <dbReference type="ARBA" id="ARBA00022884"/>
    </source>
</evidence>
<dbReference type="Pfam" id="PF03291">
    <property type="entry name" value="mRNA_G-N7_MeTrfase"/>
    <property type="match status" value="1"/>
</dbReference>
<dbReference type="PIRSF" id="PIRSF028762">
    <property type="entry name" value="ABD1"/>
    <property type="match status" value="1"/>
</dbReference>
<evidence type="ECO:0000256" key="4">
    <source>
        <dbReference type="ARBA" id="ARBA00022679"/>
    </source>
</evidence>
<keyword evidence="5 10" id="KW-0949">S-adenosyl-L-methionine</keyword>
<dbReference type="EC" id="2.1.1.56" evidence="10"/>
<keyword evidence="3 10" id="KW-0507">mRNA processing</keyword>
<dbReference type="Gene3D" id="3.40.50.150">
    <property type="entry name" value="Vaccinia Virus protein VP39"/>
    <property type="match status" value="1"/>
</dbReference>
<evidence type="ECO:0000313" key="16">
    <source>
        <dbReference type="WBParaSite" id="TTAC_0000129201-mRNA-1"/>
    </source>
</evidence>
<comment type="catalytic activity">
    <reaction evidence="9">
        <text>a 5'-end (5'-triphosphoguanosine)-ribonucleoside in mRNA + S-adenosyl-L-methionine = a 5'-end (N(7)-methyl 5'-triphosphoguanosine)-ribonucleoside in mRNA + S-adenosyl-L-homocysteine</text>
        <dbReference type="Rhea" id="RHEA:67008"/>
        <dbReference type="Rhea" id="RHEA-COMP:17166"/>
        <dbReference type="Rhea" id="RHEA-COMP:17167"/>
        <dbReference type="ChEBI" id="CHEBI:57856"/>
        <dbReference type="ChEBI" id="CHEBI:59789"/>
        <dbReference type="ChEBI" id="CHEBI:156461"/>
        <dbReference type="ChEBI" id="CHEBI:167617"/>
        <dbReference type="EC" id="2.1.1.56"/>
    </reaction>
</comment>
<feature type="binding site" evidence="11">
    <location>
        <position position="159"/>
    </location>
    <ligand>
        <name>S-adenosyl-L-methionine</name>
        <dbReference type="ChEBI" id="CHEBI:59789"/>
    </ligand>
</feature>
<feature type="binding site" evidence="11">
    <location>
        <position position="86"/>
    </location>
    <ligand>
        <name>S-adenosyl-L-methionine</name>
        <dbReference type="ChEBI" id="CHEBI:59789"/>
    </ligand>
</feature>
<evidence type="ECO:0000259" key="13">
    <source>
        <dbReference type="PROSITE" id="PS51562"/>
    </source>
</evidence>
<comment type="subcellular location">
    <subcellularLocation>
        <location evidence="1 10">Nucleus</location>
    </subcellularLocation>
</comment>
<dbReference type="GO" id="GO:0003723">
    <property type="term" value="F:RNA binding"/>
    <property type="evidence" value="ECO:0007669"/>
    <property type="project" value="UniProtKB-KW"/>
</dbReference>
<evidence type="ECO:0000256" key="10">
    <source>
        <dbReference type="PIRNR" id="PIRNR028762"/>
    </source>
</evidence>
<name>A0A0R3WKP6_HYDTA</name>
<keyword evidence="15" id="KW-1185">Reference proteome</keyword>
<feature type="binding site" evidence="11">
    <location>
        <position position="60"/>
    </location>
    <ligand>
        <name>S-adenosyl-L-methionine</name>
        <dbReference type="ChEBI" id="CHEBI:59789"/>
    </ligand>
</feature>
<evidence type="ECO:0000256" key="8">
    <source>
        <dbReference type="ARBA" id="ARBA00023242"/>
    </source>
</evidence>
<gene>
    <name evidence="14" type="ORF">TTAC_LOCUS1293</name>
</gene>
<evidence type="ECO:0000256" key="11">
    <source>
        <dbReference type="PIRSR" id="PIRSR028762-1"/>
    </source>
</evidence>
<keyword evidence="7 10" id="KW-0506">mRNA capping</keyword>
<dbReference type="GO" id="GO:0004482">
    <property type="term" value="F:mRNA 5'-cap (guanine-N7-)-methyltransferase activity"/>
    <property type="evidence" value="ECO:0007669"/>
    <property type="project" value="UniProtKB-EC"/>
</dbReference>
<feature type="binding site" evidence="11">
    <location>
        <position position="164"/>
    </location>
    <ligand>
        <name>S-adenosyl-L-methionine</name>
        <dbReference type="ChEBI" id="CHEBI:59789"/>
    </ligand>
</feature>
<feature type="binding site" evidence="11">
    <location>
        <position position="142"/>
    </location>
    <ligand>
        <name>S-adenosyl-L-methionine</name>
        <dbReference type="ChEBI" id="CHEBI:59789"/>
    </ligand>
</feature>
<accession>A0A0R3WKP6</accession>
<dbReference type="PANTHER" id="PTHR12189:SF2">
    <property type="entry name" value="MRNA CAP GUANINE-N7 METHYLTRANSFERASE"/>
    <property type="match status" value="1"/>
</dbReference>
<dbReference type="CDD" id="cd02440">
    <property type="entry name" value="AdoMet_MTases"/>
    <property type="match status" value="1"/>
</dbReference>
<keyword evidence="8 10" id="KW-0539">Nucleus</keyword>
<evidence type="ECO:0000313" key="15">
    <source>
        <dbReference type="Proteomes" id="UP000274429"/>
    </source>
</evidence>
<reference evidence="16" key="1">
    <citation type="submission" date="2017-02" db="UniProtKB">
        <authorList>
            <consortium name="WormBaseParasite"/>
        </authorList>
    </citation>
    <scope>IDENTIFICATION</scope>
</reference>
<keyword evidence="6 10" id="KW-0694">RNA-binding</keyword>
<dbReference type="Proteomes" id="UP000274429">
    <property type="component" value="Unassembled WGS sequence"/>
</dbReference>
<keyword evidence="2 10" id="KW-0489">Methyltransferase</keyword>
<protein>
    <recommendedName>
        <fullName evidence="10">mRNA cap guanine-N(7) methyltransferase</fullName>
        <ecNumber evidence="10">2.1.1.56</ecNumber>
    </recommendedName>
    <alternativeName>
        <fullName evidence="10">mRNA (guanine-N(7))-methyltransferase</fullName>
    </alternativeName>
    <alternativeName>
        <fullName evidence="10">mRNA cap methyltransferase</fullName>
    </alternativeName>
</protein>
<proteinExistence type="inferred from homology"/>